<protein>
    <submittedName>
        <fullName evidence="2">Uroporphyrinogen-III synthase</fullName>
        <ecNumber evidence="2">4.2.1.75</ecNumber>
    </submittedName>
</protein>
<evidence type="ECO:0000313" key="2">
    <source>
        <dbReference type="EMBL" id="MYL19149.1"/>
    </source>
</evidence>
<evidence type="ECO:0000313" key="3">
    <source>
        <dbReference type="Proteomes" id="UP000460949"/>
    </source>
</evidence>
<accession>A0A845DQI2</accession>
<dbReference type="CDD" id="cd06578">
    <property type="entry name" value="HemD"/>
    <property type="match status" value="1"/>
</dbReference>
<reference evidence="2 3" key="1">
    <citation type="submission" date="2019-11" db="EMBL/GenBank/DDBJ databases">
        <title>Genome sequences of 17 halophilic strains isolated from different environments.</title>
        <authorList>
            <person name="Furrow R.E."/>
        </authorList>
    </citation>
    <scope>NUCLEOTIDE SEQUENCE [LARGE SCALE GENOMIC DNA]</scope>
    <source>
        <strain evidence="2 3">22511_23_Filter</strain>
    </source>
</reference>
<dbReference type="Proteomes" id="UP000460949">
    <property type="component" value="Unassembled WGS sequence"/>
</dbReference>
<dbReference type="PANTHER" id="PTHR40082">
    <property type="entry name" value="BLR5956 PROTEIN"/>
    <property type="match status" value="1"/>
</dbReference>
<dbReference type="PANTHER" id="PTHR40082:SF1">
    <property type="entry name" value="BLR5956 PROTEIN"/>
    <property type="match status" value="1"/>
</dbReference>
<comment type="caution">
    <text evidence="2">The sequence shown here is derived from an EMBL/GenBank/DDBJ whole genome shotgun (WGS) entry which is preliminary data.</text>
</comment>
<gene>
    <name evidence="2" type="ORF">GLW04_04555</name>
</gene>
<keyword evidence="2" id="KW-0456">Lyase</keyword>
<feature type="domain" description="Tetrapyrrole biosynthesis uroporphyrinogen III synthase" evidence="1">
    <location>
        <begin position="19"/>
        <end position="254"/>
    </location>
</feature>
<dbReference type="InterPro" id="IPR003754">
    <property type="entry name" value="4pyrrol_synth_uPrphyn_synth"/>
</dbReference>
<dbReference type="EC" id="4.2.1.75" evidence="2"/>
<dbReference type="EMBL" id="WMET01000001">
    <property type="protein sequence ID" value="MYL19149.1"/>
    <property type="molecule type" value="Genomic_DNA"/>
</dbReference>
<dbReference type="NCBIfam" id="NF004584">
    <property type="entry name" value="PRK05928.2-1"/>
    <property type="match status" value="1"/>
</dbReference>
<dbReference type="Pfam" id="PF02602">
    <property type="entry name" value="HEM4"/>
    <property type="match status" value="1"/>
</dbReference>
<evidence type="ECO:0000259" key="1">
    <source>
        <dbReference type="Pfam" id="PF02602"/>
    </source>
</evidence>
<proteinExistence type="predicted"/>
<dbReference type="GO" id="GO:0006780">
    <property type="term" value="P:uroporphyrinogen III biosynthetic process"/>
    <property type="evidence" value="ECO:0007669"/>
    <property type="project" value="InterPro"/>
</dbReference>
<name>A0A845DQI2_9BACI</name>
<organism evidence="2 3">
    <name type="scientific">Halobacillus litoralis</name>
    <dbReference type="NCBI Taxonomy" id="45668"/>
    <lineage>
        <taxon>Bacteria</taxon>
        <taxon>Bacillati</taxon>
        <taxon>Bacillota</taxon>
        <taxon>Bacilli</taxon>
        <taxon>Bacillales</taxon>
        <taxon>Bacillaceae</taxon>
        <taxon>Halobacillus</taxon>
    </lineage>
</organism>
<dbReference type="AlphaFoldDB" id="A0A845DQI2"/>
<dbReference type="GO" id="GO:0004852">
    <property type="term" value="F:uroporphyrinogen-III synthase activity"/>
    <property type="evidence" value="ECO:0007669"/>
    <property type="project" value="UniProtKB-EC"/>
</dbReference>
<dbReference type="InterPro" id="IPR036108">
    <property type="entry name" value="4pyrrol_syn_uPrphyn_synt_sf"/>
</dbReference>
<sequence>MKGLTGKKIGVAADRRADEIARLIRNMDGSSSGFPIQGSHQYNQETARRDVHHFLKKHFDYVLLTTGIGARTLEEAAAGIGHRRSFIKKLSDESLLIRGQKTADWLKEQNLTYEWMAEDGTMAKLLSYMEKDTGKAGKSVYLQAYNLDDAALKESLEEMGYDVYLSKPYSFLPPDPQILGRLRREITKENLDAVVFTSKTQVKQLFSNEHQPVVDAFNRNVLATAVGKVTAAALEEQGISYVLQPEKAKMGAMIVALERYYREGAHTAAHF</sequence>
<dbReference type="Gene3D" id="3.40.50.10090">
    <property type="match status" value="2"/>
</dbReference>
<dbReference type="InterPro" id="IPR039793">
    <property type="entry name" value="UROS/Hem4"/>
</dbReference>
<dbReference type="SUPFAM" id="SSF69618">
    <property type="entry name" value="HemD-like"/>
    <property type="match status" value="1"/>
</dbReference>
<dbReference type="OrthoDB" id="9775656at2"/>